<dbReference type="InterPro" id="IPR001647">
    <property type="entry name" value="HTH_TetR"/>
</dbReference>
<evidence type="ECO:0000256" key="3">
    <source>
        <dbReference type="ARBA" id="ARBA00023163"/>
    </source>
</evidence>
<dbReference type="EMBL" id="NRGR01000020">
    <property type="protein sequence ID" value="PCC38763.1"/>
    <property type="molecule type" value="Genomic_DNA"/>
</dbReference>
<dbReference type="RefSeq" id="WP_096197375.1">
    <property type="nucleotide sequence ID" value="NZ_NRGR01000020.1"/>
</dbReference>
<evidence type="ECO:0000313" key="6">
    <source>
        <dbReference type="EMBL" id="PCC38763.1"/>
    </source>
</evidence>
<name>A0A2A3YHG1_9MICO</name>
<keyword evidence="7" id="KW-1185">Reference proteome</keyword>
<feature type="DNA-binding region" description="H-T-H motif" evidence="4">
    <location>
        <begin position="35"/>
        <end position="54"/>
    </location>
</feature>
<dbReference type="PROSITE" id="PS50977">
    <property type="entry name" value="HTH_TETR_2"/>
    <property type="match status" value="1"/>
</dbReference>
<dbReference type="PRINTS" id="PR00455">
    <property type="entry name" value="HTHTETR"/>
</dbReference>
<dbReference type="InterPro" id="IPR009057">
    <property type="entry name" value="Homeodomain-like_sf"/>
</dbReference>
<dbReference type="SUPFAM" id="SSF46689">
    <property type="entry name" value="Homeodomain-like"/>
    <property type="match status" value="1"/>
</dbReference>
<evidence type="ECO:0000256" key="1">
    <source>
        <dbReference type="ARBA" id="ARBA00023015"/>
    </source>
</evidence>
<accession>A0A2A3YHG1</accession>
<evidence type="ECO:0000256" key="2">
    <source>
        <dbReference type="ARBA" id="ARBA00023125"/>
    </source>
</evidence>
<sequence length="220" mass="23836">MSSSTTTRMPRAQRRSQLLNLATRVFTERGYHGTSMDDIAGAAGVTKPVLYQHFSSKETLYVEVIDIIADELLAGVRAIGDFEGETTGRVRYGLEQFFHLVSVQNSLRLFTGNEAISDAVHERAAKVLDQMAVQLADVLMASRRMSPTQSRVIGRGLLADTQTTALLLDTATDDAEREEILQVMTSYMVHGLTGFDPLENPQIGGSVLGADGTARTGADG</sequence>
<keyword evidence="3" id="KW-0804">Transcription</keyword>
<dbReference type="OrthoDB" id="70491at2"/>
<dbReference type="AlphaFoldDB" id="A0A2A3YHG1"/>
<dbReference type="GO" id="GO:0003700">
    <property type="term" value="F:DNA-binding transcription factor activity"/>
    <property type="evidence" value="ECO:0007669"/>
    <property type="project" value="TreeGrafter"/>
</dbReference>
<proteinExistence type="predicted"/>
<feature type="domain" description="HTH tetR-type" evidence="5">
    <location>
        <begin position="12"/>
        <end position="72"/>
    </location>
</feature>
<protein>
    <submittedName>
        <fullName evidence="6">TetR family transcriptional regulator</fullName>
    </submittedName>
</protein>
<dbReference type="Gene3D" id="1.10.357.10">
    <property type="entry name" value="Tetracycline Repressor, domain 2"/>
    <property type="match status" value="1"/>
</dbReference>
<dbReference type="PANTHER" id="PTHR30055:SF226">
    <property type="entry name" value="HTH-TYPE TRANSCRIPTIONAL REGULATOR PKSA"/>
    <property type="match status" value="1"/>
</dbReference>
<comment type="caution">
    <text evidence="6">The sequence shown here is derived from an EMBL/GenBank/DDBJ whole genome shotgun (WGS) entry which is preliminary data.</text>
</comment>
<dbReference type="Proteomes" id="UP000218598">
    <property type="component" value="Unassembled WGS sequence"/>
</dbReference>
<dbReference type="InterPro" id="IPR050109">
    <property type="entry name" value="HTH-type_TetR-like_transc_reg"/>
</dbReference>
<dbReference type="PROSITE" id="PS01081">
    <property type="entry name" value="HTH_TETR_1"/>
    <property type="match status" value="1"/>
</dbReference>
<dbReference type="FunFam" id="1.10.10.60:FF:000141">
    <property type="entry name" value="TetR family transcriptional regulator"/>
    <property type="match status" value="1"/>
</dbReference>
<evidence type="ECO:0000313" key="7">
    <source>
        <dbReference type="Proteomes" id="UP000218598"/>
    </source>
</evidence>
<evidence type="ECO:0000256" key="4">
    <source>
        <dbReference type="PROSITE-ProRule" id="PRU00335"/>
    </source>
</evidence>
<gene>
    <name evidence="6" type="ORF">CIK66_12610</name>
</gene>
<evidence type="ECO:0000259" key="5">
    <source>
        <dbReference type="PROSITE" id="PS50977"/>
    </source>
</evidence>
<keyword evidence="2 4" id="KW-0238">DNA-binding</keyword>
<dbReference type="GO" id="GO:0000976">
    <property type="term" value="F:transcription cis-regulatory region binding"/>
    <property type="evidence" value="ECO:0007669"/>
    <property type="project" value="TreeGrafter"/>
</dbReference>
<reference evidence="6 7" key="1">
    <citation type="journal article" date="2017" name="Elife">
        <title>Extensive horizontal gene transfer in cheese-associated bacteria.</title>
        <authorList>
            <person name="Bonham K.S."/>
            <person name="Wolfe B.E."/>
            <person name="Dutton R.J."/>
        </authorList>
    </citation>
    <scope>NUCLEOTIDE SEQUENCE [LARGE SCALE GENOMIC DNA]</scope>
    <source>
        <strain evidence="6 7">341_9</strain>
    </source>
</reference>
<dbReference type="GO" id="GO:0045892">
    <property type="term" value="P:negative regulation of DNA-templated transcription"/>
    <property type="evidence" value="ECO:0007669"/>
    <property type="project" value="UniProtKB-ARBA"/>
</dbReference>
<keyword evidence="1" id="KW-0805">Transcription regulation</keyword>
<dbReference type="PANTHER" id="PTHR30055">
    <property type="entry name" value="HTH-TYPE TRANSCRIPTIONAL REGULATOR RUTR"/>
    <property type="match status" value="1"/>
</dbReference>
<organism evidence="6 7">
    <name type="scientific">Brachybacterium alimentarium</name>
    <dbReference type="NCBI Taxonomy" id="47845"/>
    <lineage>
        <taxon>Bacteria</taxon>
        <taxon>Bacillati</taxon>
        <taxon>Actinomycetota</taxon>
        <taxon>Actinomycetes</taxon>
        <taxon>Micrococcales</taxon>
        <taxon>Dermabacteraceae</taxon>
        <taxon>Brachybacterium</taxon>
    </lineage>
</organism>
<dbReference type="Pfam" id="PF00440">
    <property type="entry name" value="TetR_N"/>
    <property type="match status" value="1"/>
</dbReference>
<dbReference type="InterPro" id="IPR023772">
    <property type="entry name" value="DNA-bd_HTH_TetR-type_CS"/>
</dbReference>